<dbReference type="InterPro" id="IPR001867">
    <property type="entry name" value="OmpR/PhoB-type_DNA-bd"/>
</dbReference>
<dbReference type="PROSITE" id="PS50110">
    <property type="entry name" value="RESPONSE_REGULATORY"/>
    <property type="match status" value="1"/>
</dbReference>
<feature type="DNA-binding region" description="OmpR/PhoB-type" evidence="7">
    <location>
        <begin position="6"/>
        <end position="99"/>
    </location>
</feature>
<accession>A0ABT5KC01</accession>
<dbReference type="SUPFAM" id="SSF46894">
    <property type="entry name" value="C-terminal effector domain of the bipartite response regulators"/>
    <property type="match status" value="1"/>
</dbReference>
<dbReference type="InterPro" id="IPR029787">
    <property type="entry name" value="Nucleotide_cyclase"/>
</dbReference>
<feature type="domain" description="OmpR/PhoB-type" evidence="10">
    <location>
        <begin position="6"/>
        <end position="99"/>
    </location>
</feature>
<dbReference type="PROSITE" id="PS51755">
    <property type="entry name" value="OMPR_PHOB"/>
    <property type="match status" value="1"/>
</dbReference>
<dbReference type="InterPro" id="IPR001789">
    <property type="entry name" value="Sig_transdc_resp-reg_receiver"/>
</dbReference>
<evidence type="ECO:0000256" key="1">
    <source>
        <dbReference type="ARBA" id="ARBA00022553"/>
    </source>
</evidence>
<dbReference type="SMART" id="SM00862">
    <property type="entry name" value="Trans_reg_C"/>
    <property type="match status" value="1"/>
</dbReference>
<evidence type="ECO:0000256" key="3">
    <source>
        <dbReference type="ARBA" id="ARBA00023015"/>
    </source>
</evidence>
<dbReference type="Pfam" id="PF00072">
    <property type="entry name" value="Response_reg"/>
    <property type="match status" value="1"/>
</dbReference>
<evidence type="ECO:0000313" key="12">
    <source>
        <dbReference type="Proteomes" id="UP001221189"/>
    </source>
</evidence>
<dbReference type="Gene3D" id="3.40.50.2300">
    <property type="match status" value="1"/>
</dbReference>
<keyword evidence="12" id="KW-1185">Reference proteome</keyword>
<keyword evidence="2" id="KW-0902">Two-component regulatory system</keyword>
<dbReference type="PANTHER" id="PTHR48111">
    <property type="entry name" value="REGULATOR OF RPOS"/>
    <property type="match status" value="1"/>
</dbReference>
<keyword evidence="4 7" id="KW-0238">DNA-binding</keyword>
<sequence length="432" mass="45907">MNGGPASRLVFRHIELRLDERRVLVDGQAVALGSRSFDLLKALVNKRERVVSKEELLDEVWPGLVVEENNLQVQISGLRRVLGASAIATVPALGYQFTLPLGLAETAESAETADASEKRQQAQQPQHKTPALAGSLSARVLVADDNRVNRLLLCRSLELMGHHVSAAANGRAALDLLRQQPFDLLLLDLAMPELDGFGLLQERAGDAALREVAVIVTSALGGVAPVARCIELGVEDFLHKPVDPWLLKARVDASLNAKLQRDSQRAALRRLMPGGPSEARSLPDVTVLVVGLHGLAALEFLPEQMQELLSDWCTLMFDAVEGRAGEVAQFCGDSLMALFRTPQAAVLAAQDIGELMGAFNEERLAAGLAAVSSGCGLARGQILACTAAASSRAAYACIGTPVAQAQRLARASGEGGQGFLMDEAVRAGLADQ</sequence>
<name>A0ABT5KC01_9BURK</name>
<keyword evidence="3" id="KW-0805">Transcription regulation</keyword>
<dbReference type="EMBL" id="JAQQXT010000004">
    <property type="protein sequence ID" value="MDC8771463.1"/>
    <property type="molecule type" value="Genomic_DNA"/>
</dbReference>
<dbReference type="SMART" id="SM00448">
    <property type="entry name" value="REC"/>
    <property type="match status" value="1"/>
</dbReference>
<keyword evidence="1 6" id="KW-0597">Phosphoprotein</keyword>
<evidence type="ECO:0000256" key="6">
    <source>
        <dbReference type="PROSITE-ProRule" id="PRU00169"/>
    </source>
</evidence>
<dbReference type="Proteomes" id="UP001221189">
    <property type="component" value="Unassembled WGS sequence"/>
</dbReference>
<evidence type="ECO:0000259" key="10">
    <source>
        <dbReference type="PROSITE" id="PS51755"/>
    </source>
</evidence>
<evidence type="ECO:0000256" key="4">
    <source>
        <dbReference type="ARBA" id="ARBA00023125"/>
    </source>
</evidence>
<dbReference type="Gene3D" id="1.10.10.10">
    <property type="entry name" value="Winged helix-like DNA-binding domain superfamily/Winged helix DNA-binding domain"/>
    <property type="match status" value="1"/>
</dbReference>
<evidence type="ECO:0000256" key="2">
    <source>
        <dbReference type="ARBA" id="ARBA00023012"/>
    </source>
</evidence>
<protein>
    <submittedName>
        <fullName evidence="11">Response regulator</fullName>
    </submittedName>
</protein>
<evidence type="ECO:0000256" key="8">
    <source>
        <dbReference type="SAM" id="MobiDB-lite"/>
    </source>
</evidence>
<feature type="region of interest" description="Disordered" evidence="8">
    <location>
        <begin position="108"/>
        <end position="130"/>
    </location>
</feature>
<organism evidence="11 12">
    <name type="scientific">Roseateles albus</name>
    <dbReference type="NCBI Taxonomy" id="2987525"/>
    <lineage>
        <taxon>Bacteria</taxon>
        <taxon>Pseudomonadati</taxon>
        <taxon>Pseudomonadota</taxon>
        <taxon>Betaproteobacteria</taxon>
        <taxon>Burkholderiales</taxon>
        <taxon>Sphaerotilaceae</taxon>
        <taxon>Roseateles</taxon>
    </lineage>
</organism>
<feature type="modified residue" description="4-aspartylphosphate" evidence="6">
    <location>
        <position position="188"/>
    </location>
</feature>
<proteinExistence type="predicted"/>
<dbReference type="PANTHER" id="PTHR48111:SF1">
    <property type="entry name" value="TWO-COMPONENT RESPONSE REGULATOR ORR33"/>
    <property type="match status" value="1"/>
</dbReference>
<evidence type="ECO:0000256" key="7">
    <source>
        <dbReference type="PROSITE-ProRule" id="PRU01091"/>
    </source>
</evidence>
<evidence type="ECO:0000259" key="9">
    <source>
        <dbReference type="PROSITE" id="PS50110"/>
    </source>
</evidence>
<keyword evidence="5" id="KW-0804">Transcription</keyword>
<gene>
    <name evidence="11" type="ORF">PRZ03_07750</name>
</gene>
<reference evidence="11 12" key="1">
    <citation type="submission" date="2022-10" db="EMBL/GenBank/DDBJ databases">
        <title>Paucibacter sp. hw1 Genome sequencing.</title>
        <authorList>
            <person name="Park S."/>
        </authorList>
    </citation>
    <scope>NUCLEOTIDE SEQUENCE [LARGE SCALE GENOMIC DNA]</scope>
    <source>
        <strain evidence="12">hw1</strain>
    </source>
</reference>
<comment type="caution">
    <text evidence="11">The sequence shown here is derived from an EMBL/GenBank/DDBJ whole genome shotgun (WGS) entry which is preliminary data.</text>
</comment>
<dbReference type="InterPro" id="IPR036388">
    <property type="entry name" value="WH-like_DNA-bd_sf"/>
</dbReference>
<evidence type="ECO:0000313" key="11">
    <source>
        <dbReference type="EMBL" id="MDC8771463.1"/>
    </source>
</evidence>
<dbReference type="Gene3D" id="3.30.70.1230">
    <property type="entry name" value="Nucleotide cyclase"/>
    <property type="match status" value="1"/>
</dbReference>
<evidence type="ECO:0000256" key="5">
    <source>
        <dbReference type="ARBA" id="ARBA00023163"/>
    </source>
</evidence>
<dbReference type="SUPFAM" id="SSF52172">
    <property type="entry name" value="CheY-like"/>
    <property type="match status" value="1"/>
</dbReference>
<dbReference type="SUPFAM" id="SSF55073">
    <property type="entry name" value="Nucleotide cyclase"/>
    <property type="match status" value="1"/>
</dbReference>
<dbReference type="RefSeq" id="WP_273599759.1">
    <property type="nucleotide sequence ID" value="NZ_JAQQXT010000004.1"/>
</dbReference>
<dbReference type="InterPro" id="IPR016032">
    <property type="entry name" value="Sig_transdc_resp-reg_C-effctor"/>
</dbReference>
<dbReference type="InterPro" id="IPR039420">
    <property type="entry name" value="WalR-like"/>
</dbReference>
<dbReference type="CDD" id="cd00383">
    <property type="entry name" value="trans_reg_C"/>
    <property type="match status" value="1"/>
</dbReference>
<dbReference type="Pfam" id="PF00486">
    <property type="entry name" value="Trans_reg_C"/>
    <property type="match status" value="1"/>
</dbReference>
<feature type="domain" description="Response regulatory" evidence="9">
    <location>
        <begin position="139"/>
        <end position="255"/>
    </location>
</feature>
<dbReference type="InterPro" id="IPR011006">
    <property type="entry name" value="CheY-like_superfamily"/>
</dbReference>